<keyword evidence="2" id="KW-0238">DNA-binding</keyword>
<proteinExistence type="predicted"/>
<dbReference type="SUPFAM" id="SSF101941">
    <property type="entry name" value="NAC domain"/>
    <property type="match status" value="1"/>
</dbReference>
<dbReference type="InterPro" id="IPR036093">
    <property type="entry name" value="NAC_dom_sf"/>
</dbReference>
<dbReference type="PANTHER" id="PTHR31719:SF130">
    <property type="entry name" value="NAC DOMAIN-CONTAINING PROTEIN 18"/>
    <property type="match status" value="1"/>
</dbReference>
<gene>
    <name evidence="6" type="ORF">H6P81_000030</name>
</gene>
<keyword evidence="7" id="KW-1185">Reference proteome</keyword>
<evidence type="ECO:0000259" key="5">
    <source>
        <dbReference type="PROSITE" id="PS51005"/>
    </source>
</evidence>
<dbReference type="PANTHER" id="PTHR31719">
    <property type="entry name" value="NAC TRANSCRIPTION FACTOR 56"/>
    <property type="match status" value="1"/>
</dbReference>
<dbReference type="GO" id="GO:0003677">
    <property type="term" value="F:DNA binding"/>
    <property type="evidence" value="ECO:0007669"/>
    <property type="project" value="UniProtKB-KW"/>
</dbReference>
<evidence type="ECO:0000256" key="1">
    <source>
        <dbReference type="ARBA" id="ARBA00023015"/>
    </source>
</evidence>
<accession>A0AAV7F6W0</accession>
<feature type="domain" description="NAC" evidence="5">
    <location>
        <begin position="14"/>
        <end position="81"/>
    </location>
</feature>
<dbReference type="EMBL" id="JAINDJ010000002">
    <property type="protein sequence ID" value="KAG9455522.1"/>
    <property type="molecule type" value="Genomic_DNA"/>
</dbReference>
<dbReference type="Pfam" id="PF02365">
    <property type="entry name" value="NAM"/>
    <property type="match status" value="1"/>
</dbReference>
<sequence length="81" mass="9250">MEKLNFVADGVVRLPPWFRFHPTDEELVVPYLKRKDFSCPLPASIVPDIDVAKFDPWDLPATASSNLPAQERALISKEYHI</sequence>
<evidence type="ECO:0000313" key="6">
    <source>
        <dbReference type="EMBL" id="KAG9455522.1"/>
    </source>
</evidence>
<dbReference type="PROSITE" id="PS51005">
    <property type="entry name" value="NAC"/>
    <property type="match status" value="1"/>
</dbReference>
<dbReference type="GO" id="GO:0006355">
    <property type="term" value="P:regulation of DNA-templated transcription"/>
    <property type="evidence" value="ECO:0007669"/>
    <property type="project" value="InterPro"/>
</dbReference>
<keyword evidence="3" id="KW-0804">Transcription</keyword>
<evidence type="ECO:0000256" key="2">
    <source>
        <dbReference type="ARBA" id="ARBA00023125"/>
    </source>
</evidence>
<dbReference type="Proteomes" id="UP000825729">
    <property type="component" value="Unassembled WGS sequence"/>
</dbReference>
<evidence type="ECO:0000313" key="7">
    <source>
        <dbReference type="Proteomes" id="UP000825729"/>
    </source>
</evidence>
<comment type="caution">
    <text evidence="6">The sequence shown here is derived from an EMBL/GenBank/DDBJ whole genome shotgun (WGS) entry which is preliminary data.</text>
</comment>
<dbReference type="InterPro" id="IPR003441">
    <property type="entry name" value="NAC-dom"/>
</dbReference>
<dbReference type="Gene3D" id="2.170.150.80">
    <property type="entry name" value="NAC domain"/>
    <property type="match status" value="1"/>
</dbReference>
<dbReference type="AlphaFoldDB" id="A0AAV7F6W0"/>
<name>A0AAV7F6W0_ARIFI</name>
<keyword evidence="4" id="KW-0539">Nucleus</keyword>
<reference evidence="6 7" key="1">
    <citation type="submission" date="2021-07" db="EMBL/GenBank/DDBJ databases">
        <title>The Aristolochia fimbriata genome: insights into angiosperm evolution, floral development and chemical biosynthesis.</title>
        <authorList>
            <person name="Jiao Y."/>
        </authorList>
    </citation>
    <scope>NUCLEOTIDE SEQUENCE [LARGE SCALE GENOMIC DNA]</scope>
    <source>
        <strain evidence="6">IBCAS-2021</strain>
        <tissue evidence="6">Leaf</tissue>
    </source>
</reference>
<organism evidence="6 7">
    <name type="scientific">Aristolochia fimbriata</name>
    <name type="common">White veined hardy Dutchman's pipe vine</name>
    <dbReference type="NCBI Taxonomy" id="158543"/>
    <lineage>
        <taxon>Eukaryota</taxon>
        <taxon>Viridiplantae</taxon>
        <taxon>Streptophyta</taxon>
        <taxon>Embryophyta</taxon>
        <taxon>Tracheophyta</taxon>
        <taxon>Spermatophyta</taxon>
        <taxon>Magnoliopsida</taxon>
        <taxon>Magnoliidae</taxon>
        <taxon>Piperales</taxon>
        <taxon>Aristolochiaceae</taxon>
        <taxon>Aristolochia</taxon>
    </lineage>
</organism>
<protein>
    <recommendedName>
        <fullName evidence="5">NAC domain-containing protein</fullName>
    </recommendedName>
</protein>
<keyword evidence="1" id="KW-0805">Transcription regulation</keyword>
<evidence type="ECO:0000256" key="4">
    <source>
        <dbReference type="ARBA" id="ARBA00023242"/>
    </source>
</evidence>
<evidence type="ECO:0000256" key="3">
    <source>
        <dbReference type="ARBA" id="ARBA00023163"/>
    </source>
</evidence>